<dbReference type="EMBL" id="JAFEUP010000005">
    <property type="protein sequence ID" value="MBM7062257.1"/>
    <property type="molecule type" value="Genomic_DNA"/>
</dbReference>
<dbReference type="Pfam" id="PF18912">
    <property type="entry name" value="DZR_2"/>
    <property type="match status" value="1"/>
</dbReference>
<evidence type="ECO:0000256" key="1">
    <source>
        <dbReference type="ARBA" id="ARBA00008007"/>
    </source>
</evidence>
<dbReference type="SUPFAM" id="SSF53271">
    <property type="entry name" value="PRTase-like"/>
    <property type="match status" value="1"/>
</dbReference>
<organism evidence="4 5">
    <name type="scientific">Zestomonas insulae</name>
    <dbReference type="NCBI Taxonomy" id="2809017"/>
    <lineage>
        <taxon>Bacteria</taxon>
        <taxon>Pseudomonadati</taxon>
        <taxon>Pseudomonadota</taxon>
        <taxon>Gammaproteobacteria</taxon>
        <taxon>Pseudomonadales</taxon>
        <taxon>Pseudomonadaceae</taxon>
        <taxon>Zestomonas</taxon>
    </lineage>
</organism>
<name>A0ABS2IJW2_9GAMM</name>
<accession>A0ABS2IJW2</accession>
<dbReference type="InterPro" id="IPR051910">
    <property type="entry name" value="ComF/GntX_DNA_util-trans"/>
</dbReference>
<evidence type="ECO:0000313" key="5">
    <source>
        <dbReference type="Proteomes" id="UP000717995"/>
    </source>
</evidence>
<dbReference type="InterPro" id="IPR029057">
    <property type="entry name" value="PRTase-like"/>
</dbReference>
<evidence type="ECO:0000259" key="2">
    <source>
        <dbReference type="Pfam" id="PF00156"/>
    </source>
</evidence>
<feature type="domain" description="Double zinc ribbon" evidence="3">
    <location>
        <begin position="21"/>
        <end position="67"/>
    </location>
</feature>
<feature type="domain" description="Phosphoribosyltransferase" evidence="2">
    <location>
        <begin position="197"/>
        <end position="241"/>
    </location>
</feature>
<evidence type="ECO:0000313" key="4">
    <source>
        <dbReference type="EMBL" id="MBM7062257.1"/>
    </source>
</evidence>
<dbReference type="InterPro" id="IPR044005">
    <property type="entry name" value="DZR_2"/>
</dbReference>
<protein>
    <submittedName>
        <fullName evidence="4">ComF family protein</fullName>
    </submittedName>
</protein>
<dbReference type="PANTHER" id="PTHR47505:SF1">
    <property type="entry name" value="DNA UTILIZATION PROTEIN YHGH"/>
    <property type="match status" value="1"/>
</dbReference>
<dbReference type="CDD" id="cd06223">
    <property type="entry name" value="PRTases_typeI"/>
    <property type="match status" value="1"/>
</dbReference>
<dbReference type="PANTHER" id="PTHR47505">
    <property type="entry name" value="DNA UTILIZATION PROTEIN YHGH"/>
    <property type="match status" value="1"/>
</dbReference>
<proteinExistence type="inferred from homology"/>
<dbReference type="Proteomes" id="UP000717995">
    <property type="component" value="Unassembled WGS sequence"/>
</dbReference>
<dbReference type="Gene3D" id="3.40.50.2020">
    <property type="match status" value="1"/>
</dbReference>
<comment type="caution">
    <text evidence="4">The sequence shown here is derived from an EMBL/GenBank/DDBJ whole genome shotgun (WGS) entry which is preliminary data.</text>
</comment>
<dbReference type="InterPro" id="IPR000836">
    <property type="entry name" value="PRTase_dom"/>
</dbReference>
<gene>
    <name evidence="4" type="ORF">JQX08_16220</name>
</gene>
<reference evidence="4 5" key="1">
    <citation type="submission" date="2021-02" db="EMBL/GenBank/DDBJ databases">
        <authorList>
            <person name="Lee D.-H."/>
        </authorList>
    </citation>
    <scope>NUCLEOTIDE SEQUENCE [LARGE SCALE GENOMIC DNA]</scope>
    <source>
        <strain evidence="4 5">UL073</strain>
    </source>
</reference>
<keyword evidence="5" id="KW-1185">Reference proteome</keyword>
<comment type="similarity">
    <text evidence="1">Belongs to the ComF/GntX family.</text>
</comment>
<sequence>MRCQPGFRKAVYIWTKNNQFCLLCDEPSGAEQPLCHACELELPWLGAQCRQCAVPLVVEDQVCGACLRRPPSFSRVIAPWRYEFPLDSLITRFKHQAKWPLGHLLAARCAEHLLQAYAQGLPRPDLLLPVPLATRRLRQRGFNQAALLARWLSAALQLPLDEDALRRCRDTPAQQDLDAAARRRNLREAFALAPGVALAGRHVAVVDDVVTTGATAEALARLLRRAGAAEIDLYCLARTPQPGD</sequence>
<dbReference type="Pfam" id="PF00156">
    <property type="entry name" value="Pribosyltran"/>
    <property type="match status" value="1"/>
</dbReference>
<dbReference type="RefSeq" id="WP_205349451.1">
    <property type="nucleotide sequence ID" value="NZ_JAFEUP010000005.1"/>
</dbReference>
<evidence type="ECO:0000259" key="3">
    <source>
        <dbReference type="Pfam" id="PF18912"/>
    </source>
</evidence>